<keyword evidence="6" id="KW-1185">Reference proteome</keyword>
<dbReference type="Pfam" id="PF03403">
    <property type="entry name" value="PAF-AH_p_II"/>
    <property type="match status" value="1"/>
</dbReference>
<accession>A0ABZ1XKC9</accession>
<sequence length="408" mass="43698">MIAPSRRAVLSVAALSAAATLVGGPAVAAPRLRLTLPAPTGPHPVGTVALRLVDRGRRDPWVGARAYRELMVSVRYPARDVRGYRRAPQMTAGAAAAYDRFNGLGEDLPPGKVDWAATRSHAYTGAPATGACLPVVLYSPGAGDPRTLGTTLCDELASRGYVVVMIDHTYDAGAVEFPGGRVERTVLLDEFERARKAGPEQVVAFLKKVADVRVTDTRFVLDRLADLPGGLGRRLDLGAVGMFGQSAGGFAAAQTMHDDRRVKAALNMDGVMGYTQRDDDPSNPSTVATDGVDRPLLLMGMDGDTHHTVASWGQAWEHSTGWHRDLTLAGAAHASFTDLQSQVPQIVRELGLDDSVVTKNVGTVDPVRSVAAQKTYVTAFFDRWLRGGDPARLLDGPSARWPEVRFVE</sequence>
<reference evidence="5" key="1">
    <citation type="submission" date="2022-10" db="EMBL/GenBank/DDBJ databases">
        <title>The complete genomes of actinobacterial strains from the NBC collection.</title>
        <authorList>
            <person name="Joergensen T.S."/>
            <person name="Alvarez Arevalo M."/>
            <person name="Sterndorff E.B."/>
            <person name="Faurdal D."/>
            <person name="Vuksanovic O."/>
            <person name="Mourched A.-S."/>
            <person name="Charusanti P."/>
            <person name="Shaw S."/>
            <person name="Blin K."/>
            <person name="Weber T."/>
        </authorList>
    </citation>
    <scope>NUCLEOTIDE SEQUENCE</scope>
    <source>
        <strain evidence="5">NBC_00668</strain>
    </source>
</reference>
<evidence type="ECO:0000256" key="1">
    <source>
        <dbReference type="ARBA" id="ARBA00022801"/>
    </source>
</evidence>
<feature type="signal peptide" evidence="4">
    <location>
        <begin position="1"/>
        <end position="28"/>
    </location>
</feature>
<dbReference type="RefSeq" id="WP_329399982.1">
    <property type="nucleotide sequence ID" value="NZ_CP109019.1"/>
</dbReference>
<evidence type="ECO:0000313" key="6">
    <source>
        <dbReference type="Proteomes" id="UP001432060"/>
    </source>
</evidence>
<protein>
    <submittedName>
        <fullName evidence="5">Hydrolase</fullName>
    </submittedName>
</protein>
<name>A0ABZ1XKC9_9ACTN</name>
<dbReference type="PANTHER" id="PTHR10272">
    <property type="entry name" value="PLATELET-ACTIVATING FACTOR ACETYLHYDROLASE"/>
    <property type="match status" value="1"/>
</dbReference>
<proteinExistence type="predicted"/>
<evidence type="ECO:0000313" key="5">
    <source>
        <dbReference type="EMBL" id="WUT83949.1"/>
    </source>
</evidence>
<dbReference type="Gene3D" id="3.40.50.1820">
    <property type="entry name" value="alpha/beta hydrolase"/>
    <property type="match status" value="1"/>
</dbReference>
<dbReference type="GO" id="GO:0016787">
    <property type="term" value="F:hydrolase activity"/>
    <property type="evidence" value="ECO:0007669"/>
    <property type="project" value="UniProtKB-KW"/>
</dbReference>
<dbReference type="EMBL" id="CP109019">
    <property type="protein sequence ID" value="WUT83949.1"/>
    <property type="molecule type" value="Genomic_DNA"/>
</dbReference>
<dbReference type="InterPro" id="IPR029058">
    <property type="entry name" value="AB_hydrolase_fold"/>
</dbReference>
<evidence type="ECO:0000256" key="2">
    <source>
        <dbReference type="ARBA" id="ARBA00022963"/>
    </source>
</evidence>
<dbReference type="InterPro" id="IPR006311">
    <property type="entry name" value="TAT_signal"/>
</dbReference>
<evidence type="ECO:0000256" key="4">
    <source>
        <dbReference type="SAM" id="SignalP"/>
    </source>
</evidence>
<keyword evidence="3" id="KW-0443">Lipid metabolism</keyword>
<gene>
    <name evidence="5" type="ORF">OG515_18000</name>
</gene>
<keyword evidence="2" id="KW-0442">Lipid degradation</keyword>
<keyword evidence="4" id="KW-0732">Signal</keyword>
<dbReference type="PANTHER" id="PTHR10272:SF0">
    <property type="entry name" value="PLATELET-ACTIVATING FACTOR ACETYLHYDROLASE"/>
    <property type="match status" value="1"/>
</dbReference>
<evidence type="ECO:0000256" key="3">
    <source>
        <dbReference type="ARBA" id="ARBA00023098"/>
    </source>
</evidence>
<keyword evidence="1 5" id="KW-0378">Hydrolase</keyword>
<feature type="chain" id="PRO_5046488767" evidence="4">
    <location>
        <begin position="29"/>
        <end position="408"/>
    </location>
</feature>
<dbReference type="PROSITE" id="PS51318">
    <property type="entry name" value="TAT"/>
    <property type="match status" value="1"/>
</dbReference>
<dbReference type="SUPFAM" id="SSF53474">
    <property type="entry name" value="alpha/beta-Hydrolases"/>
    <property type="match status" value="1"/>
</dbReference>
<dbReference type="Proteomes" id="UP001432060">
    <property type="component" value="Chromosome"/>
</dbReference>
<organism evidence="5 6">
    <name type="scientific">Streptomyces melanogenes</name>
    <dbReference type="NCBI Taxonomy" id="67326"/>
    <lineage>
        <taxon>Bacteria</taxon>
        <taxon>Bacillati</taxon>
        <taxon>Actinomycetota</taxon>
        <taxon>Actinomycetes</taxon>
        <taxon>Kitasatosporales</taxon>
        <taxon>Streptomycetaceae</taxon>
        <taxon>Streptomyces</taxon>
    </lineage>
</organism>